<dbReference type="Proteomes" id="UP000694910">
    <property type="component" value="Unplaced"/>
</dbReference>
<evidence type="ECO:0000313" key="2">
    <source>
        <dbReference type="Proteomes" id="UP000694910"/>
    </source>
</evidence>
<feature type="region of interest" description="Disordered" evidence="1">
    <location>
        <begin position="1"/>
        <end position="98"/>
    </location>
</feature>
<protein>
    <submittedName>
        <fullName evidence="3">Uncharacterized protein</fullName>
    </submittedName>
</protein>
<dbReference type="RefSeq" id="XP_014638806.1">
    <property type="nucleotide sequence ID" value="XM_014783320.1"/>
</dbReference>
<keyword evidence="2" id="KW-1185">Reference proteome</keyword>
<proteinExistence type="predicted"/>
<sequence>MPARPSLPPSPAKPTRSPRLRERPAHPSDAGGDDTAGASRRRPPCPRHPQPPGRLSPRLCGPSRALRKVARAEEAGGEEGRREAEAWTRRAAAEPAGE</sequence>
<accession>A0ABM1CGX5</accession>
<evidence type="ECO:0000256" key="1">
    <source>
        <dbReference type="SAM" id="MobiDB-lite"/>
    </source>
</evidence>
<gene>
    <name evidence="3" type="primary">LOC106801005</name>
</gene>
<evidence type="ECO:0000313" key="3">
    <source>
        <dbReference type="RefSeq" id="XP_014638806.1"/>
    </source>
</evidence>
<name>A0ABM1CGX5_CERSS</name>
<feature type="compositionally biased region" description="Pro residues" evidence="1">
    <location>
        <begin position="1"/>
        <end position="12"/>
    </location>
</feature>
<feature type="compositionally biased region" description="Basic and acidic residues" evidence="1">
    <location>
        <begin position="70"/>
        <end position="92"/>
    </location>
</feature>
<reference evidence="3" key="1">
    <citation type="submission" date="2025-08" db="UniProtKB">
        <authorList>
            <consortium name="RefSeq"/>
        </authorList>
    </citation>
    <scope>IDENTIFICATION</scope>
</reference>
<organism evidence="2 3">
    <name type="scientific">Ceratotherium simum simum</name>
    <name type="common">Southern white rhinoceros</name>
    <dbReference type="NCBI Taxonomy" id="73337"/>
    <lineage>
        <taxon>Eukaryota</taxon>
        <taxon>Metazoa</taxon>
        <taxon>Chordata</taxon>
        <taxon>Craniata</taxon>
        <taxon>Vertebrata</taxon>
        <taxon>Euteleostomi</taxon>
        <taxon>Mammalia</taxon>
        <taxon>Eutheria</taxon>
        <taxon>Laurasiatheria</taxon>
        <taxon>Perissodactyla</taxon>
        <taxon>Rhinocerotidae</taxon>
        <taxon>Ceratotherium</taxon>
    </lineage>
</organism>
<dbReference type="GeneID" id="106801005"/>